<evidence type="ECO:0000313" key="1">
    <source>
        <dbReference type="EMBL" id="EFA84897.1"/>
    </source>
</evidence>
<dbReference type="InParanoid" id="D3B0S3"/>
<sequence length="70" mass="8297">MILQVVALFRHESANLKKLFKERQHVKSQLKLSPQTIYKSVIYLDSKFENLPMVDLIKKNTLKIKKRVTK</sequence>
<dbReference type="Proteomes" id="UP000001396">
    <property type="component" value="Unassembled WGS sequence"/>
</dbReference>
<gene>
    <name evidence="1" type="ORF">PPL_01890</name>
</gene>
<dbReference type="GeneID" id="31357416"/>
<comment type="caution">
    <text evidence="1">The sequence shown here is derived from an EMBL/GenBank/DDBJ whole genome shotgun (WGS) entry which is preliminary data.</text>
</comment>
<name>D3B0S3_HETP5</name>
<dbReference type="AlphaFoldDB" id="D3B0S3"/>
<accession>D3B0S3</accession>
<proteinExistence type="predicted"/>
<dbReference type="RefSeq" id="XP_020437007.1">
    <property type="nucleotide sequence ID" value="XM_020572890.1"/>
</dbReference>
<keyword evidence="2" id="KW-1185">Reference proteome</keyword>
<dbReference type="EMBL" id="ADBJ01000008">
    <property type="protein sequence ID" value="EFA84897.1"/>
    <property type="molecule type" value="Genomic_DNA"/>
</dbReference>
<reference evidence="1 2" key="1">
    <citation type="journal article" date="2011" name="Genome Res.">
        <title>Phylogeny-wide analysis of social amoeba genomes highlights ancient origins for complex intercellular communication.</title>
        <authorList>
            <person name="Heidel A.J."/>
            <person name="Lawal H.M."/>
            <person name="Felder M."/>
            <person name="Schilde C."/>
            <person name="Helps N.R."/>
            <person name="Tunggal B."/>
            <person name="Rivero F."/>
            <person name="John U."/>
            <person name="Schleicher M."/>
            <person name="Eichinger L."/>
            <person name="Platzer M."/>
            <person name="Noegel A.A."/>
            <person name="Schaap P."/>
            <person name="Gloeckner G."/>
        </authorList>
    </citation>
    <scope>NUCLEOTIDE SEQUENCE [LARGE SCALE GENOMIC DNA]</scope>
    <source>
        <strain evidence="2">ATCC 26659 / Pp 5 / PN500</strain>
    </source>
</reference>
<evidence type="ECO:0000313" key="2">
    <source>
        <dbReference type="Proteomes" id="UP000001396"/>
    </source>
</evidence>
<organism evidence="1 2">
    <name type="scientific">Heterostelium pallidum (strain ATCC 26659 / Pp 5 / PN500)</name>
    <name type="common">Cellular slime mold</name>
    <name type="synonym">Polysphondylium pallidum</name>
    <dbReference type="NCBI Taxonomy" id="670386"/>
    <lineage>
        <taxon>Eukaryota</taxon>
        <taxon>Amoebozoa</taxon>
        <taxon>Evosea</taxon>
        <taxon>Eumycetozoa</taxon>
        <taxon>Dictyostelia</taxon>
        <taxon>Acytosteliales</taxon>
        <taxon>Acytosteliaceae</taxon>
        <taxon>Heterostelium</taxon>
    </lineage>
</organism>
<protein>
    <submittedName>
        <fullName evidence="1">Uncharacterized protein</fullName>
    </submittedName>
</protein>